<dbReference type="AlphaFoldDB" id="N1QGR7"/>
<gene>
    <name evidence="3" type="ORF">SEPMUDRAFT_69422</name>
</gene>
<dbReference type="eggNOG" id="ENOG502RXR0">
    <property type="taxonomic scope" value="Eukaryota"/>
</dbReference>
<sequence>MQYQFFAVLAVLAQFPDVLGKTIVPKKAGLSGYPGIQSTQSFKDLSRYIGWYSDYNPDTPNVGRVQGVPMLWGGPGSNCDASAQRVQTFQATVAKSTPRLMLGFYEPDCSCPYSSEMTVQAAATNWNNLLAPLAKKGTVLGSPSMCKQKDEDFLTPFQAQITRSWNLTSIHINKPDLAGVKADVEYYRKKYGKPIFVSEFACVYDQGGFTPCTDQRAINNFVKSTVKYLQSQSDVVGYGPSNGAGLGSVWPLTKSDGTLSRTGKTYLNAIKAL</sequence>
<dbReference type="OMA" id="GWWYDWT"/>
<evidence type="ECO:0000259" key="2">
    <source>
        <dbReference type="Pfam" id="PF11790"/>
    </source>
</evidence>
<name>N1QGR7_SPHMS</name>
<dbReference type="InterPro" id="IPR053183">
    <property type="entry name" value="ASL1"/>
</dbReference>
<proteinExistence type="predicted"/>
<evidence type="ECO:0000313" key="3">
    <source>
        <dbReference type="EMBL" id="EMF10343.1"/>
    </source>
</evidence>
<feature type="chain" id="PRO_5004110822" evidence="1">
    <location>
        <begin position="21"/>
        <end position="273"/>
    </location>
</feature>
<dbReference type="OrthoDB" id="5959761at2759"/>
<dbReference type="PANTHER" id="PTHR34154:SF14">
    <property type="entry name" value="ASL1-LIKE GLYCOSYL HYDROLASE CATALYTIC DOMAIN-CONTAINING PROTEIN"/>
    <property type="match status" value="1"/>
</dbReference>
<organism evidence="3 4">
    <name type="scientific">Sphaerulina musiva (strain SO2202)</name>
    <name type="common">Poplar stem canker fungus</name>
    <name type="synonym">Septoria musiva</name>
    <dbReference type="NCBI Taxonomy" id="692275"/>
    <lineage>
        <taxon>Eukaryota</taxon>
        <taxon>Fungi</taxon>
        <taxon>Dikarya</taxon>
        <taxon>Ascomycota</taxon>
        <taxon>Pezizomycotina</taxon>
        <taxon>Dothideomycetes</taxon>
        <taxon>Dothideomycetidae</taxon>
        <taxon>Mycosphaerellales</taxon>
        <taxon>Mycosphaerellaceae</taxon>
        <taxon>Sphaerulina</taxon>
    </lineage>
</organism>
<dbReference type="RefSeq" id="XP_016758464.1">
    <property type="nucleotide sequence ID" value="XM_016909862.1"/>
</dbReference>
<evidence type="ECO:0000256" key="1">
    <source>
        <dbReference type="SAM" id="SignalP"/>
    </source>
</evidence>
<keyword evidence="1" id="KW-0732">Signal</keyword>
<reference evidence="3 4" key="1">
    <citation type="journal article" date="2012" name="PLoS Pathog.">
        <title>Diverse lifestyles and strategies of plant pathogenesis encoded in the genomes of eighteen Dothideomycetes fungi.</title>
        <authorList>
            <person name="Ohm R.A."/>
            <person name="Feau N."/>
            <person name="Henrissat B."/>
            <person name="Schoch C.L."/>
            <person name="Horwitz B.A."/>
            <person name="Barry K.W."/>
            <person name="Condon B.J."/>
            <person name="Copeland A.C."/>
            <person name="Dhillon B."/>
            <person name="Glaser F."/>
            <person name="Hesse C.N."/>
            <person name="Kosti I."/>
            <person name="LaButti K."/>
            <person name="Lindquist E.A."/>
            <person name="Lucas S."/>
            <person name="Salamov A.A."/>
            <person name="Bradshaw R.E."/>
            <person name="Ciuffetti L."/>
            <person name="Hamelin R.C."/>
            <person name="Kema G.H.J."/>
            <person name="Lawrence C."/>
            <person name="Scott J.A."/>
            <person name="Spatafora J.W."/>
            <person name="Turgeon B.G."/>
            <person name="de Wit P.J.G.M."/>
            <person name="Zhong S."/>
            <person name="Goodwin S.B."/>
            <person name="Grigoriev I.V."/>
        </authorList>
    </citation>
    <scope>NUCLEOTIDE SEQUENCE [LARGE SCALE GENOMIC DNA]</scope>
    <source>
        <strain evidence="3 4">SO2202</strain>
    </source>
</reference>
<feature type="domain" description="Asl1-like glycosyl hydrolase catalytic" evidence="2">
    <location>
        <begin position="33"/>
        <end position="266"/>
    </location>
</feature>
<keyword evidence="4" id="KW-1185">Reference proteome</keyword>
<dbReference type="Pfam" id="PF11790">
    <property type="entry name" value="Glyco_hydro_cc"/>
    <property type="match status" value="1"/>
</dbReference>
<dbReference type="EMBL" id="KB456267">
    <property type="protein sequence ID" value="EMF10343.1"/>
    <property type="molecule type" value="Genomic_DNA"/>
</dbReference>
<feature type="signal peptide" evidence="1">
    <location>
        <begin position="1"/>
        <end position="20"/>
    </location>
</feature>
<evidence type="ECO:0000313" key="4">
    <source>
        <dbReference type="Proteomes" id="UP000016931"/>
    </source>
</evidence>
<dbReference type="InterPro" id="IPR017853">
    <property type="entry name" value="GH"/>
</dbReference>
<dbReference type="PANTHER" id="PTHR34154">
    <property type="entry name" value="ALKALI-SENSITIVE LINKAGE PROTEIN 1"/>
    <property type="match status" value="1"/>
</dbReference>
<dbReference type="GO" id="GO:0071966">
    <property type="term" value="P:fungal-type cell wall polysaccharide metabolic process"/>
    <property type="evidence" value="ECO:0007669"/>
    <property type="project" value="TreeGrafter"/>
</dbReference>
<keyword evidence="3" id="KW-0378">Hydrolase</keyword>
<dbReference type="SUPFAM" id="SSF51445">
    <property type="entry name" value="(Trans)glycosidases"/>
    <property type="match status" value="1"/>
</dbReference>
<dbReference type="InterPro" id="IPR024655">
    <property type="entry name" value="Asl1_glyco_hydro_catalytic"/>
</dbReference>
<dbReference type="HOGENOM" id="CLU_040908_9_0_1"/>
<dbReference type="GO" id="GO:0009277">
    <property type="term" value="C:fungal-type cell wall"/>
    <property type="evidence" value="ECO:0007669"/>
    <property type="project" value="TreeGrafter"/>
</dbReference>
<accession>N1QGR7</accession>
<protein>
    <submittedName>
        <fullName evidence="3">Glycoside hydrolase family 128 protein</fullName>
    </submittedName>
</protein>
<dbReference type="GeneID" id="27906999"/>
<dbReference type="Proteomes" id="UP000016931">
    <property type="component" value="Unassembled WGS sequence"/>
</dbReference>
<dbReference type="STRING" id="692275.N1QGR7"/>
<dbReference type="GO" id="GO:0016787">
    <property type="term" value="F:hydrolase activity"/>
    <property type="evidence" value="ECO:0007669"/>
    <property type="project" value="UniProtKB-KW"/>
</dbReference>